<organism evidence="2 3">
    <name type="scientific">Candidatus Desulfatibia profunda</name>
    <dbReference type="NCBI Taxonomy" id="2841695"/>
    <lineage>
        <taxon>Bacteria</taxon>
        <taxon>Pseudomonadati</taxon>
        <taxon>Thermodesulfobacteriota</taxon>
        <taxon>Desulfobacteria</taxon>
        <taxon>Desulfobacterales</taxon>
        <taxon>Desulfobacterales incertae sedis</taxon>
        <taxon>Candidatus Desulfatibia</taxon>
    </lineage>
</organism>
<accession>A0A8J6NX43</accession>
<sequence>MTVLVDTSVWIEYFRSGKNSEKLDFLIDENLLVTNDLILAELIPYLKVQNKSKIINLLLNINKLNLSINWNQIIDYQYKCLKNGLNGVGIPDLIIVQNAKQNHCEIYSLDSHFRLMKDILDL</sequence>
<feature type="domain" description="PIN" evidence="1">
    <location>
        <begin position="3"/>
        <end position="116"/>
    </location>
</feature>
<evidence type="ECO:0000313" key="2">
    <source>
        <dbReference type="EMBL" id="MBC8362323.1"/>
    </source>
</evidence>
<evidence type="ECO:0000313" key="3">
    <source>
        <dbReference type="Proteomes" id="UP000603434"/>
    </source>
</evidence>
<evidence type="ECO:0000259" key="1">
    <source>
        <dbReference type="Pfam" id="PF01850"/>
    </source>
</evidence>
<comment type="caution">
    <text evidence="2">The sequence shown here is derived from an EMBL/GenBank/DDBJ whole genome shotgun (WGS) entry which is preliminary data.</text>
</comment>
<gene>
    <name evidence="2" type="ORF">H8E23_13100</name>
</gene>
<reference evidence="2 3" key="1">
    <citation type="submission" date="2020-08" db="EMBL/GenBank/DDBJ databases">
        <title>Bridging the membrane lipid divide: bacteria of the FCB group superphylum have the potential to synthesize archaeal ether lipids.</title>
        <authorList>
            <person name="Villanueva L."/>
            <person name="Von Meijenfeldt F.A.B."/>
            <person name="Westbye A.B."/>
            <person name="Yadav S."/>
            <person name="Hopmans E.C."/>
            <person name="Dutilh B.E."/>
            <person name="Sinninghe Damste J.S."/>
        </authorList>
    </citation>
    <scope>NUCLEOTIDE SEQUENCE [LARGE SCALE GENOMIC DNA]</scope>
    <source>
        <strain evidence="2">NIOZ-UU30</strain>
    </source>
</reference>
<dbReference type="EMBL" id="JACNJH010000182">
    <property type="protein sequence ID" value="MBC8362323.1"/>
    <property type="molecule type" value="Genomic_DNA"/>
</dbReference>
<name>A0A8J6NX43_9BACT</name>
<protein>
    <submittedName>
        <fullName evidence="2">PIN domain-containing protein</fullName>
    </submittedName>
</protein>
<dbReference type="InterPro" id="IPR029060">
    <property type="entry name" value="PIN-like_dom_sf"/>
</dbReference>
<dbReference type="AlphaFoldDB" id="A0A8J6NX43"/>
<dbReference type="Proteomes" id="UP000603434">
    <property type="component" value="Unassembled WGS sequence"/>
</dbReference>
<dbReference type="Pfam" id="PF01850">
    <property type="entry name" value="PIN"/>
    <property type="match status" value="1"/>
</dbReference>
<dbReference type="SUPFAM" id="SSF88723">
    <property type="entry name" value="PIN domain-like"/>
    <property type="match status" value="1"/>
</dbReference>
<dbReference type="InterPro" id="IPR002716">
    <property type="entry name" value="PIN_dom"/>
</dbReference>
<proteinExistence type="predicted"/>
<dbReference type="Gene3D" id="3.40.50.1010">
    <property type="entry name" value="5'-nuclease"/>
    <property type="match status" value="1"/>
</dbReference>